<dbReference type="Proteomes" id="UP000270343">
    <property type="component" value="Unassembled WGS sequence"/>
</dbReference>
<dbReference type="EMBL" id="RBAM01000001">
    <property type="protein sequence ID" value="RKN77535.1"/>
    <property type="molecule type" value="Genomic_DNA"/>
</dbReference>
<accession>A0A3B0BVX6</accession>
<feature type="compositionally biased region" description="Basic residues" evidence="1">
    <location>
        <begin position="1"/>
        <end position="11"/>
    </location>
</feature>
<keyword evidence="3" id="KW-1185">Reference proteome</keyword>
<proteinExistence type="predicted"/>
<gene>
    <name evidence="2" type="ORF">D7231_02130</name>
</gene>
<dbReference type="AlphaFoldDB" id="A0A3B0BVX6"/>
<sequence length="60" mass="7108">MSWLPKRKHKEAHAAEDKHRRRGEAERAGKAREETKDDVYKTPPEQDVLGWGHYHDYPPD</sequence>
<evidence type="ECO:0000313" key="3">
    <source>
        <dbReference type="Proteomes" id="UP000270343"/>
    </source>
</evidence>
<evidence type="ECO:0000313" key="2">
    <source>
        <dbReference type="EMBL" id="RKN77535.1"/>
    </source>
</evidence>
<organism evidence="2 3">
    <name type="scientific">Streptomyces klenkii</name>
    <dbReference type="NCBI Taxonomy" id="1420899"/>
    <lineage>
        <taxon>Bacteria</taxon>
        <taxon>Bacillati</taxon>
        <taxon>Actinomycetota</taxon>
        <taxon>Actinomycetes</taxon>
        <taxon>Kitasatosporales</taxon>
        <taxon>Streptomycetaceae</taxon>
        <taxon>Streptomyces</taxon>
    </lineage>
</organism>
<protein>
    <submittedName>
        <fullName evidence="2">Uncharacterized protein</fullName>
    </submittedName>
</protein>
<feature type="compositionally biased region" description="Basic and acidic residues" evidence="1">
    <location>
        <begin position="12"/>
        <end position="40"/>
    </location>
</feature>
<evidence type="ECO:0000256" key="1">
    <source>
        <dbReference type="SAM" id="MobiDB-lite"/>
    </source>
</evidence>
<reference evidence="2 3" key="1">
    <citation type="journal article" date="2015" name="Antonie Van Leeuwenhoek">
        <title>Streptomyces klenkii sp. nov., isolated from deep marine sediment.</title>
        <authorList>
            <person name="Veyisoglu A."/>
            <person name="Sahin N."/>
        </authorList>
    </citation>
    <scope>NUCLEOTIDE SEQUENCE [LARGE SCALE GENOMIC DNA]</scope>
    <source>
        <strain evidence="2 3">KCTC 29202</strain>
    </source>
</reference>
<comment type="caution">
    <text evidence="2">The sequence shown here is derived from an EMBL/GenBank/DDBJ whole genome shotgun (WGS) entry which is preliminary data.</text>
</comment>
<dbReference type="RefSeq" id="WP_120753149.1">
    <property type="nucleotide sequence ID" value="NZ_JBIBGF010000001.1"/>
</dbReference>
<feature type="region of interest" description="Disordered" evidence="1">
    <location>
        <begin position="1"/>
        <end position="60"/>
    </location>
</feature>
<name>A0A3B0BVX6_9ACTN</name>